<feature type="transmembrane region" description="Helical" evidence="2">
    <location>
        <begin position="237"/>
        <end position="260"/>
    </location>
</feature>
<dbReference type="OMA" id="ATCCWSA"/>
<keyword evidence="4" id="KW-1185">Reference proteome</keyword>
<feature type="transmembrane region" description="Helical" evidence="2">
    <location>
        <begin position="308"/>
        <end position="328"/>
    </location>
</feature>
<feature type="compositionally biased region" description="Basic and acidic residues" evidence="1">
    <location>
        <begin position="441"/>
        <end position="450"/>
    </location>
</feature>
<reference evidence="3" key="1">
    <citation type="submission" date="2021-12" db="EMBL/GenBank/DDBJ databases">
        <authorList>
            <person name="Zaccaron A."/>
            <person name="Stergiopoulos I."/>
        </authorList>
    </citation>
    <scope>NUCLEOTIDE SEQUENCE</scope>
    <source>
        <strain evidence="3">Race5_Kim</strain>
    </source>
</reference>
<feature type="compositionally biased region" description="Basic and acidic residues" evidence="1">
    <location>
        <begin position="414"/>
        <end position="425"/>
    </location>
</feature>
<dbReference type="PANTHER" id="PTHR42058:SF1">
    <property type="entry name" value="G-PROTEIN COUPLED RECEPTORS FAMILY 2 PROFILE 2 DOMAIN-CONTAINING PROTEIN"/>
    <property type="match status" value="1"/>
</dbReference>
<dbReference type="PANTHER" id="PTHR42058">
    <property type="entry name" value="G_PROTEIN_RECEP_F2_4 DOMAIN-CONTAINING PROTEIN"/>
    <property type="match status" value="1"/>
</dbReference>
<dbReference type="Gene3D" id="1.20.1070.10">
    <property type="entry name" value="Rhodopsin 7-helix transmembrane proteins"/>
    <property type="match status" value="1"/>
</dbReference>
<keyword evidence="2" id="KW-0472">Membrane</keyword>
<feature type="compositionally biased region" description="Basic and acidic residues" evidence="1">
    <location>
        <begin position="482"/>
        <end position="491"/>
    </location>
</feature>
<gene>
    <name evidence="3" type="ORF">CLAFUR5_14042</name>
</gene>
<keyword evidence="2" id="KW-1133">Transmembrane helix</keyword>
<protein>
    <recommendedName>
        <fullName evidence="5">G-protein coupled receptors family 2 profile 2 domain-containing protein</fullName>
    </recommendedName>
</protein>
<feature type="transmembrane region" description="Helical" evidence="2">
    <location>
        <begin position="154"/>
        <end position="175"/>
    </location>
</feature>
<evidence type="ECO:0000256" key="2">
    <source>
        <dbReference type="SAM" id="Phobius"/>
    </source>
</evidence>
<dbReference type="OrthoDB" id="26203at2759"/>
<sequence>MANITQYLSNPQFLTNIQNVDAGGCPAPFISESLYPFREGFYGGRNCAPNPLVTTPGPARCCIPCPVFHWAYLPDFDGLVDGAAWVNVAGFILCFILLLSMAVLPERYIRRSYLTMAMLVSIMILELGFIVPLARKPPQCYDPVTPNGMHSNGTCAFGGAAIAFGLMGYTGWVLVRSLFMHLQIVWNITPADISYWAANVVVWSITIALTAAVLAHVGVSFRFGGYCHVNVGSYSTYWGWILAFGGIALLLQLGTFIYCMKVYVSYALAMRNDPSQRSASVTGSSRSRTARATARRVRQVLLLQWRSLALVSLAIFTTAFVCIVFIVFDNRLTVQAFANTEELIPWLLCIIATQDASQCTHLTAPVIISESLALATIYLLSLIGPTAFFLLFRLDILKGWWAFIRTPFWKKRRGSEDSGGSKDRWVGGSKSGTQMSTSQRRKSEQDHDVEVGPTEVESPRDAGGLMRQPPREQERPVSSILEGRKGPKGERPVSGGSVTFDDEKGVGRAV</sequence>
<feature type="compositionally biased region" description="Basic and acidic residues" evidence="1">
    <location>
        <begin position="501"/>
        <end position="510"/>
    </location>
</feature>
<evidence type="ECO:0008006" key="5">
    <source>
        <dbReference type="Google" id="ProtNLM"/>
    </source>
</evidence>
<dbReference type="EMBL" id="CP090174">
    <property type="protein sequence ID" value="UJO24334.1"/>
    <property type="molecule type" value="Genomic_DNA"/>
</dbReference>
<evidence type="ECO:0000313" key="4">
    <source>
        <dbReference type="Proteomes" id="UP000756132"/>
    </source>
</evidence>
<dbReference type="KEGG" id="ffu:CLAFUR5_14042"/>
<dbReference type="InterPro" id="IPR053247">
    <property type="entry name" value="GPCR_GPR1/git3-like"/>
</dbReference>
<reference evidence="3" key="2">
    <citation type="journal article" date="2022" name="Microb. Genom.">
        <title>A chromosome-scale genome assembly of the tomato pathogen Cladosporium fulvum reveals a compartmentalized genome architecture and the presence of a dispensable chromosome.</title>
        <authorList>
            <person name="Zaccaron A.Z."/>
            <person name="Chen L.H."/>
            <person name="Samaras A."/>
            <person name="Stergiopoulos I."/>
        </authorList>
    </citation>
    <scope>NUCLEOTIDE SEQUENCE</scope>
    <source>
        <strain evidence="3">Race5_Kim</strain>
    </source>
</reference>
<name>A0A9Q8PL10_PASFU</name>
<dbReference type="AlphaFoldDB" id="A0A9Q8PL10"/>
<proteinExistence type="predicted"/>
<accession>A0A9Q8PL10</accession>
<dbReference type="Proteomes" id="UP000756132">
    <property type="component" value="Chromosome 12"/>
</dbReference>
<organism evidence="3 4">
    <name type="scientific">Passalora fulva</name>
    <name type="common">Tomato leaf mold</name>
    <name type="synonym">Cladosporium fulvum</name>
    <dbReference type="NCBI Taxonomy" id="5499"/>
    <lineage>
        <taxon>Eukaryota</taxon>
        <taxon>Fungi</taxon>
        <taxon>Dikarya</taxon>
        <taxon>Ascomycota</taxon>
        <taxon>Pezizomycotina</taxon>
        <taxon>Dothideomycetes</taxon>
        <taxon>Dothideomycetidae</taxon>
        <taxon>Mycosphaerellales</taxon>
        <taxon>Mycosphaerellaceae</taxon>
        <taxon>Fulvia</taxon>
    </lineage>
</organism>
<keyword evidence="2" id="KW-0812">Transmembrane</keyword>
<feature type="transmembrane region" description="Helical" evidence="2">
    <location>
        <begin position="82"/>
        <end position="104"/>
    </location>
</feature>
<feature type="transmembrane region" description="Helical" evidence="2">
    <location>
        <begin position="372"/>
        <end position="392"/>
    </location>
</feature>
<feature type="region of interest" description="Disordered" evidence="1">
    <location>
        <begin position="412"/>
        <end position="510"/>
    </location>
</feature>
<evidence type="ECO:0000313" key="3">
    <source>
        <dbReference type="EMBL" id="UJO24334.1"/>
    </source>
</evidence>
<dbReference type="RefSeq" id="XP_047768700.1">
    <property type="nucleotide sequence ID" value="XM_047913190.1"/>
</dbReference>
<feature type="transmembrane region" description="Helical" evidence="2">
    <location>
        <begin position="116"/>
        <end position="134"/>
    </location>
</feature>
<feature type="transmembrane region" description="Helical" evidence="2">
    <location>
        <begin position="196"/>
        <end position="217"/>
    </location>
</feature>
<dbReference type="GeneID" id="71993920"/>
<evidence type="ECO:0000256" key="1">
    <source>
        <dbReference type="SAM" id="MobiDB-lite"/>
    </source>
</evidence>